<dbReference type="PANTHER" id="PTHR32089">
    <property type="entry name" value="METHYL-ACCEPTING CHEMOTAXIS PROTEIN MCPB"/>
    <property type="match status" value="1"/>
</dbReference>
<dbReference type="RefSeq" id="WP_307243455.1">
    <property type="nucleotide sequence ID" value="NZ_JAUSQZ010000001.1"/>
</dbReference>
<dbReference type="Pfam" id="PF00015">
    <property type="entry name" value="MCPsignal"/>
    <property type="match status" value="1"/>
</dbReference>
<evidence type="ECO:0000259" key="5">
    <source>
        <dbReference type="PROSITE" id="PS50111"/>
    </source>
</evidence>
<evidence type="ECO:0000256" key="1">
    <source>
        <dbReference type="ARBA" id="ARBA00023224"/>
    </source>
</evidence>
<comment type="caution">
    <text evidence="6">The sequence shown here is derived from an EMBL/GenBank/DDBJ whole genome shotgun (WGS) entry which is preliminary data.</text>
</comment>
<dbReference type="InterPro" id="IPR004090">
    <property type="entry name" value="Chemotax_Me-accpt_rcpt"/>
</dbReference>
<keyword evidence="7" id="KW-1185">Reference proteome</keyword>
<feature type="domain" description="Methyl-accepting transducer" evidence="5">
    <location>
        <begin position="138"/>
        <end position="364"/>
    </location>
</feature>
<dbReference type="PRINTS" id="PR00260">
    <property type="entry name" value="CHEMTRNSDUCR"/>
</dbReference>
<sequence length="377" mass="40319">MSLLMTRARKAPQQASLLTALQDQTHPLRAALDSVHVNCFIADMNLTLVWANRLAFATLGELAPKIHASFGVSLHDLMGGSIHRFHKDPSRIERILAEPGALPRVAVFSFGGVTLRTMINAITDTDGQRLGYIVAWDNVTDRNARANATFAANEEVTSRLDHVSRTLAETAGDTSQQATNAAGATEQMNAAVREIARASSEATQQVQRTVDATAQNLQQLRELQSMSNEIGGILRIIEAVAGQTKMLALNATIEAARAGEAGKGFAVVADEVKQLAETTTASISDIENKIKDIQTAADGSAEATAGIDGLVDRIRESQETIAAAIEEQSATTESIAQTISVIAERARHTSSQAMEVQQAVTSVQEQAQVLRDIIDNS</sequence>
<evidence type="ECO:0000256" key="3">
    <source>
        <dbReference type="PROSITE-ProRule" id="PRU00284"/>
    </source>
</evidence>
<keyword evidence="4" id="KW-0175">Coiled coil</keyword>
<protein>
    <submittedName>
        <fullName evidence="6">Methyl-accepting chemotaxis protein</fullName>
    </submittedName>
</protein>
<dbReference type="SUPFAM" id="SSF58104">
    <property type="entry name" value="Methyl-accepting chemotaxis protein (MCP) signaling domain"/>
    <property type="match status" value="1"/>
</dbReference>
<dbReference type="InterPro" id="IPR004089">
    <property type="entry name" value="MCPsignal_dom"/>
</dbReference>
<dbReference type="Gene3D" id="3.30.450.20">
    <property type="entry name" value="PAS domain"/>
    <property type="match status" value="1"/>
</dbReference>
<proteinExistence type="inferred from homology"/>
<accession>A0ABT9P4G1</accession>
<dbReference type="Gene3D" id="1.10.287.950">
    <property type="entry name" value="Methyl-accepting chemotaxis protein"/>
    <property type="match status" value="1"/>
</dbReference>
<organism evidence="6 7">
    <name type="scientific">Kineosporia succinea</name>
    <dbReference type="NCBI Taxonomy" id="84632"/>
    <lineage>
        <taxon>Bacteria</taxon>
        <taxon>Bacillati</taxon>
        <taxon>Actinomycetota</taxon>
        <taxon>Actinomycetes</taxon>
        <taxon>Kineosporiales</taxon>
        <taxon>Kineosporiaceae</taxon>
        <taxon>Kineosporia</taxon>
    </lineage>
</organism>
<keyword evidence="1 3" id="KW-0807">Transducer</keyword>
<dbReference type="PROSITE" id="PS50111">
    <property type="entry name" value="CHEMOTAXIS_TRANSDUC_2"/>
    <property type="match status" value="1"/>
</dbReference>
<comment type="similarity">
    <text evidence="2">Belongs to the methyl-accepting chemotaxis (MCP) protein family.</text>
</comment>
<evidence type="ECO:0000256" key="2">
    <source>
        <dbReference type="ARBA" id="ARBA00029447"/>
    </source>
</evidence>
<evidence type="ECO:0000256" key="4">
    <source>
        <dbReference type="SAM" id="Coils"/>
    </source>
</evidence>
<gene>
    <name evidence="6" type="ORF">J2S57_003180</name>
</gene>
<evidence type="ECO:0000313" key="6">
    <source>
        <dbReference type="EMBL" id="MDP9827431.1"/>
    </source>
</evidence>
<dbReference type="Proteomes" id="UP001235712">
    <property type="component" value="Unassembled WGS sequence"/>
</dbReference>
<reference evidence="6 7" key="1">
    <citation type="submission" date="2023-07" db="EMBL/GenBank/DDBJ databases">
        <title>Sequencing the genomes of 1000 actinobacteria strains.</title>
        <authorList>
            <person name="Klenk H.-P."/>
        </authorList>
    </citation>
    <scope>NUCLEOTIDE SEQUENCE [LARGE SCALE GENOMIC DNA]</scope>
    <source>
        <strain evidence="6 7">DSM 44388</strain>
    </source>
</reference>
<dbReference type="SMART" id="SM00283">
    <property type="entry name" value="MA"/>
    <property type="match status" value="1"/>
</dbReference>
<dbReference type="PANTHER" id="PTHR32089:SF112">
    <property type="entry name" value="LYSOZYME-LIKE PROTEIN-RELATED"/>
    <property type="match status" value="1"/>
</dbReference>
<evidence type="ECO:0000313" key="7">
    <source>
        <dbReference type="Proteomes" id="UP001235712"/>
    </source>
</evidence>
<name>A0ABT9P4G1_9ACTN</name>
<dbReference type="EMBL" id="JAUSQZ010000001">
    <property type="protein sequence ID" value="MDP9827431.1"/>
    <property type="molecule type" value="Genomic_DNA"/>
</dbReference>
<feature type="coiled-coil region" evidence="4">
    <location>
        <begin position="181"/>
        <end position="223"/>
    </location>
</feature>